<dbReference type="GO" id="GO:0000171">
    <property type="term" value="F:ribonuclease MRP activity"/>
    <property type="evidence" value="ECO:0007669"/>
    <property type="project" value="TreeGrafter"/>
</dbReference>
<feature type="compositionally biased region" description="Polar residues" evidence="1">
    <location>
        <begin position="121"/>
        <end position="137"/>
    </location>
</feature>
<name>A0A550CMR6_9AGAR</name>
<dbReference type="InterPro" id="IPR013241">
    <property type="entry name" value="RNase_P_Pop3"/>
</dbReference>
<feature type="region of interest" description="Disordered" evidence="1">
    <location>
        <begin position="1"/>
        <end position="30"/>
    </location>
</feature>
<dbReference type="AlphaFoldDB" id="A0A550CMR6"/>
<dbReference type="GO" id="GO:0008033">
    <property type="term" value="P:tRNA processing"/>
    <property type="evidence" value="ECO:0007669"/>
    <property type="project" value="InterPro"/>
</dbReference>
<dbReference type="Proteomes" id="UP000320762">
    <property type="component" value="Unassembled WGS sequence"/>
</dbReference>
<keyword evidence="3" id="KW-1185">Reference proteome</keyword>
<protein>
    <recommendedName>
        <fullName evidence="4">Ribosomal protein L7Ae/L30e/S12e/Gadd45 domain-containing protein</fullName>
    </recommendedName>
</protein>
<dbReference type="InterPro" id="IPR029064">
    <property type="entry name" value="Ribosomal_eL30-like_sf"/>
</dbReference>
<evidence type="ECO:0000313" key="3">
    <source>
        <dbReference type="Proteomes" id="UP000320762"/>
    </source>
</evidence>
<dbReference type="Pfam" id="PF08228">
    <property type="entry name" value="RNase_P_pop3"/>
    <property type="match status" value="1"/>
</dbReference>
<dbReference type="GO" id="GO:0005829">
    <property type="term" value="C:cytosol"/>
    <property type="evidence" value="ECO:0007669"/>
    <property type="project" value="TreeGrafter"/>
</dbReference>
<feature type="region of interest" description="Disordered" evidence="1">
    <location>
        <begin position="323"/>
        <end position="375"/>
    </location>
</feature>
<dbReference type="GO" id="GO:0006364">
    <property type="term" value="P:rRNA processing"/>
    <property type="evidence" value="ECO:0007669"/>
    <property type="project" value="InterPro"/>
</dbReference>
<dbReference type="PANTHER" id="PTHR28272">
    <property type="entry name" value="RIBONUCLEASES P/MRP PROTEIN SUBUNIT POP3"/>
    <property type="match status" value="1"/>
</dbReference>
<evidence type="ECO:0000256" key="1">
    <source>
        <dbReference type="SAM" id="MobiDB-lite"/>
    </source>
</evidence>
<dbReference type="GO" id="GO:0000172">
    <property type="term" value="C:ribonuclease MRP complex"/>
    <property type="evidence" value="ECO:0007669"/>
    <property type="project" value="TreeGrafter"/>
</dbReference>
<accession>A0A550CMR6</accession>
<dbReference type="PANTHER" id="PTHR28272:SF1">
    <property type="entry name" value="RIBONUCLEASES P_MRP PROTEIN SUBUNIT POP3"/>
    <property type="match status" value="1"/>
</dbReference>
<sequence length="391" mass="42854">MADKAVKTHTNVSNREKPQGKQRKDTQEKKTVFKSVLDNPYRIQWPKVPGNVQNLIFSHTISMLDGMSDYTTTVRSSSSKRKRAERVAAKEHAAKKRRLGQVSNVADADAQAMDTALDSPDASTSANAQGEAVTSCSPNGPPQPPPVHDHVIIGINNVTKRLEKQTERVRYPKPVTVKASSTEVAPEQPTLSSITPPDAPPLRLVLVCKADVDPPILIDHIPHLVAAHNSSTAAGAPIKLVCLPKGAELALADALGLRRVAVLAFDADAPRLSQLDDMLTSVPTLAAAWLACKPHVRSVPSKSTTIPTQLAAPAYIPTHVKQLRTTAPTDMRAAKEQRTRERKEVKERKREELKKQKEKEKEREEKERSRRAMGNIYGGFMGGYGSYLYAL</sequence>
<dbReference type="GO" id="GO:0004526">
    <property type="term" value="F:ribonuclease P activity"/>
    <property type="evidence" value="ECO:0007669"/>
    <property type="project" value="TreeGrafter"/>
</dbReference>
<proteinExistence type="predicted"/>
<organism evidence="2 3">
    <name type="scientific">Schizophyllum amplum</name>
    <dbReference type="NCBI Taxonomy" id="97359"/>
    <lineage>
        <taxon>Eukaryota</taxon>
        <taxon>Fungi</taxon>
        <taxon>Dikarya</taxon>
        <taxon>Basidiomycota</taxon>
        <taxon>Agaricomycotina</taxon>
        <taxon>Agaricomycetes</taxon>
        <taxon>Agaricomycetidae</taxon>
        <taxon>Agaricales</taxon>
        <taxon>Schizophyllaceae</taxon>
        <taxon>Schizophyllum</taxon>
    </lineage>
</organism>
<feature type="compositionally biased region" description="Basic and acidic residues" evidence="1">
    <location>
        <begin position="14"/>
        <end position="30"/>
    </location>
</feature>
<feature type="region of interest" description="Disordered" evidence="1">
    <location>
        <begin position="117"/>
        <end position="147"/>
    </location>
</feature>
<comment type="caution">
    <text evidence="2">The sequence shown here is derived from an EMBL/GenBank/DDBJ whole genome shotgun (WGS) entry which is preliminary data.</text>
</comment>
<dbReference type="EMBL" id="VDMD01000004">
    <property type="protein sequence ID" value="TRM66095.1"/>
    <property type="molecule type" value="Genomic_DNA"/>
</dbReference>
<evidence type="ECO:0000313" key="2">
    <source>
        <dbReference type="EMBL" id="TRM66095.1"/>
    </source>
</evidence>
<dbReference type="OrthoDB" id="20109at2759"/>
<dbReference type="Gene3D" id="3.30.1330.30">
    <property type="match status" value="1"/>
</dbReference>
<feature type="compositionally biased region" description="Basic and acidic residues" evidence="1">
    <location>
        <begin position="332"/>
        <end position="370"/>
    </location>
</feature>
<dbReference type="GO" id="GO:0005655">
    <property type="term" value="C:nucleolar ribonuclease P complex"/>
    <property type="evidence" value="ECO:0007669"/>
    <property type="project" value="TreeGrafter"/>
</dbReference>
<dbReference type="GO" id="GO:0034965">
    <property type="term" value="P:intronic box C/D snoRNA processing"/>
    <property type="evidence" value="ECO:0007669"/>
    <property type="project" value="TreeGrafter"/>
</dbReference>
<gene>
    <name evidence="2" type="ORF">BD626DRAFT_486711</name>
</gene>
<dbReference type="STRING" id="97359.A0A550CMR6"/>
<reference evidence="2 3" key="1">
    <citation type="journal article" date="2019" name="New Phytol.">
        <title>Comparative genomics reveals unique wood-decay strategies and fruiting body development in the Schizophyllaceae.</title>
        <authorList>
            <person name="Almasi E."/>
            <person name="Sahu N."/>
            <person name="Krizsan K."/>
            <person name="Balint B."/>
            <person name="Kovacs G.M."/>
            <person name="Kiss B."/>
            <person name="Cseklye J."/>
            <person name="Drula E."/>
            <person name="Henrissat B."/>
            <person name="Nagy I."/>
            <person name="Chovatia M."/>
            <person name="Adam C."/>
            <person name="LaButti K."/>
            <person name="Lipzen A."/>
            <person name="Riley R."/>
            <person name="Grigoriev I.V."/>
            <person name="Nagy L.G."/>
        </authorList>
    </citation>
    <scope>NUCLEOTIDE SEQUENCE [LARGE SCALE GENOMIC DNA]</scope>
    <source>
        <strain evidence="2 3">NL-1724</strain>
    </source>
</reference>
<evidence type="ECO:0008006" key="4">
    <source>
        <dbReference type="Google" id="ProtNLM"/>
    </source>
</evidence>